<organism evidence="7 8">
    <name type="scientific">Nematostella vectensis</name>
    <name type="common">Starlet sea anemone</name>
    <dbReference type="NCBI Taxonomy" id="45351"/>
    <lineage>
        <taxon>Eukaryota</taxon>
        <taxon>Metazoa</taxon>
        <taxon>Cnidaria</taxon>
        <taxon>Anthozoa</taxon>
        <taxon>Hexacorallia</taxon>
        <taxon>Actiniaria</taxon>
        <taxon>Edwardsiidae</taxon>
        <taxon>Nematostella</taxon>
    </lineage>
</organism>
<dbReference type="STRING" id="45351.A7S0H1"/>
<accession>A7S0H1</accession>
<dbReference type="GO" id="GO:0007165">
    <property type="term" value="P:signal transduction"/>
    <property type="evidence" value="ECO:0000318"/>
    <property type="project" value="GO_Central"/>
</dbReference>
<dbReference type="SMART" id="SM00220">
    <property type="entry name" value="S_TKc"/>
    <property type="match status" value="1"/>
</dbReference>
<dbReference type="Gene3D" id="1.10.510.10">
    <property type="entry name" value="Transferase(Phosphotransferase) domain 1"/>
    <property type="match status" value="1"/>
</dbReference>
<evidence type="ECO:0000256" key="4">
    <source>
        <dbReference type="ARBA" id="ARBA00022777"/>
    </source>
</evidence>
<dbReference type="InterPro" id="IPR008271">
    <property type="entry name" value="Ser/Thr_kinase_AS"/>
</dbReference>
<dbReference type="Gene3D" id="3.30.200.20">
    <property type="entry name" value="Phosphorylase Kinase, domain 1"/>
    <property type="match status" value="1"/>
</dbReference>
<evidence type="ECO:0000256" key="3">
    <source>
        <dbReference type="ARBA" id="ARBA00022741"/>
    </source>
</evidence>
<keyword evidence="1" id="KW-0723">Serine/threonine-protein kinase</keyword>
<keyword evidence="5" id="KW-0067">ATP-binding</keyword>
<dbReference type="GO" id="GO:0004687">
    <property type="term" value="F:myosin light chain kinase activity"/>
    <property type="evidence" value="ECO:0000318"/>
    <property type="project" value="GO_Central"/>
</dbReference>
<dbReference type="InParanoid" id="A7S0H1"/>
<keyword evidence="2" id="KW-0808">Transferase</keyword>
<name>A7S0H1_NEMVE</name>
<dbReference type="InterPro" id="IPR011009">
    <property type="entry name" value="Kinase-like_dom_sf"/>
</dbReference>
<dbReference type="PROSITE" id="PS00108">
    <property type="entry name" value="PROTEIN_KINASE_ST"/>
    <property type="match status" value="1"/>
</dbReference>
<dbReference type="PROSITE" id="PS50011">
    <property type="entry name" value="PROTEIN_KINASE_DOM"/>
    <property type="match status" value="1"/>
</dbReference>
<sequence length="241" mass="27175">MIVIVRGKFGVVKRVTDKKTGTVYAAKYIKTSGALSGSSRDDVMREIDIMSRMHHKRLVGLLDAYDANRNIVMIMEFISGGELFERVVDEDCLTEKEAAYYMHQLLQGIEHVHKKNVLHLDLKPENIVCVSKDSWDIKLIDFGLAQEYKEGFKMTALKGTPEFMAPEAANFEPISKATDMWSVGVIAYILLSGLSPFMGDDNNETLSNVNMCEWDFDDESFDVISDQAKDFISSLLIKNAK</sequence>
<dbReference type="InterPro" id="IPR000719">
    <property type="entry name" value="Prot_kinase_dom"/>
</dbReference>
<dbReference type="GO" id="GO:0005737">
    <property type="term" value="C:cytoplasm"/>
    <property type="evidence" value="ECO:0000318"/>
    <property type="project" value="GO_Central"/>
</dbReference>
<dbReference type="AlphaFoldDB" id="A7S0H1"/>
<evidence type="ECO:0000259" key="6">
    <source>
        <dbReference type="PROSITE" id="PS50011"/>
    </source>
</evidence>
<feature type="domain" description="Protein kinase" evidence="6">
    <location>
        <begin position="1"/>
        <end position="241"/>
    </location>
</feature>
<evidence type="ECO:0000256" key="5">
    <source>
        <dbReference type="ARBA" id="ARBA00022840"/>
    </source>
</evidence>
<evidence type="ECO:0000256" key="2">
    <source>
        <dbReference type="ARBA" id="ARBA00022679"/>
    </source>
</evidence>
<dbReference type="EMBL" id="DS469560">
    <property type="protein sequence ID" value="EDO42837.1"/>
    <property type="molecule type" value="Genomic_DNA"/>
</dbReference>
<dbReference type="OMA" id="WVRSINA"/>
<reference evidence="7 8" key="1">
    <citation type="journal article" date="2007" name="Science">
        <title>Sea anemone genome reveals ancestral eumetazoan gene repertoire and genomic organization.</title>
        <authorList>
            <person name="Putnam N.H."/>
            <person name="Srivastava M."/>
            <person name="Hellsten U."/>
            <person name="Dirks B."/>
            <person name="Chapman J."/>
            <person name="Salamov A."/>
            <person name="Terry A."/>
            <person name="Shapiro H."/>
            <person name="Lindquist E."/>
            <person name="Kapitonov V.V."/>
            <person name="Jurka J."/>
            <person name="Genikhovich G."/>
            <person name="Grigoriev I.V."/>
            <person name="Lucas S.M."/>
            <person name="Steele R.E."/>
            <person name="Finnerty J.R."/>
            <person name="Technau U."/>
            <person name="Martindale M.Q."/>
            <person name="Rokhsar D.S."/>
        </authorList>
    </citation>
    <scope>NUCLEOTIDE SEQUENCE [LARGE SCALE GENOMIC DNA]</scope>
    <source>
        <strain evidence="8">CH2 X CH6</strain>
    </source>
</reference>
<evidence type="ECO:0000256" key="1">
    <source>
        <dbReference type="ARBA" id="ARBA00022527"/>
    </source>
</evidence>
<dbReference type="Proteomes" id="UP000001593">
    <property type="component" value="Unassembled WGS sequence"/>
</dbReference>
<keyword evidence="3" id="KW-0547">Nucleotide-binding</keyword>
<proteinExistence type="predicted"/>
<dbReference type="Pfam" id="PF00069">
    <property type="entry name" value="Pkinase"/>
    <property type="match status" value="1"/>
</dbReference>
<gene>
    <name evidence="7" type="ORF">NEMVEDRAFT_v1g99878</name>
</gene>
<dbReference type="SUPFAM" id="SSF56112">
    <property type="entry name" value="Protein kinase-like (PK-like)"/>
    <property type="match status" value="1"/>
</dbReference>
<keyword evidence="4" id="KW-0418">Kinase</keyword>
<dbReference type="eggNOG" id="KOG0613">
    <property type="taxonomic scope" value="Eukaryota"/>
</dbReference>
<dbReference type="HOGENOM" id="CLU_000288_63_0_1"/>
<dbReference type="PANTHER" id="PTHR24342:SF20">
    <property type="entry name" value="MYOSIN LIGHT CHAIN KINASE, SMOOTH MUSCLE"/>
    <property type="match status" value="1"/>
</dbReference>
<evidence type="ECO:0000313" key="7">
    <source>
        <dbReference type="EMBL" id="EDO42837.1"/>
    </source>
</evidence>
<keyword evidence="8" id="KW-1185">Reference proteome</keyword>
<dbReference type="PANTHER" id="PTHR24342">
    <property type="entry name" value="SERINE/THREONINE-PROTEIN KINASE 17"/>
    <property type="match status" value="1"/>
</dbReference>
<evidence type="ECO:0000313" key="8">
    <source>
        <dbReference type="Proteomes" id="UP000001593"/>
    </source>
</evidence>
<dbReference type="GO" id="GO:0005524">
    <property type="term" value="F:ATP binding"/>
    <property type="evidence" value="ECO:0007669"/>
    <property type="project" value="UniProtKB-KW"/>
</dbReference>
<protein>
    <recommendedName>
        <fullName evidence="6">Protein kinase domain-containing protein</fullName>
    </recommendedName>
</protein>
<dbReference type="KEGG" id="nve:5514765"/>